<reference evidence="9 10" key="1">
    <citation type="journal article" date="2019" name="Sci. Rep.">
        <title>A high-quality genome of Eragrostis curvula grass provides insights into Poaceae evolution and supports new strategies to enhance forage quality.</title>
        <authorList>
            <person name="Carballo J."/>
            <person name="Santos B.A.C.M."/>
            <person name="Zappacosta D."/>
            <person name="Garbus I."/>
            <person name="Selva J.P."/>
            <person name="Gallo C.A."/>
            <person name="Diaz A."/>
            <person name="Albertini E."/>
            <person name="Caccamo M."/>
            <person name="Echenique V."/>
        </authorList>
    </citation>
    <scope>NUCLEOTIDE SEQUENCE [LARGE SCALE GENOMIC DNA]</scope>
    <source>
        <strain evidence="10">cv. Victoria</strain>
        <tissue evidence="9">Leaf</tissue>
    </source>
</reference>
<dbReference type="Gene3D" id="2.60.120.10">
    <property type="entry name" value="Jelly Rolls"/>
    <property type="match status" value="2"/>
</dbReference>
<evidence type="ECO:0000256" key="6">
    <source>
        <dbReference type="ARBA" id="ARBA00023157"/>
    </source>
</evidence>
<dbReference type="InterPro" id="IPR006044">
    <property type="entry name" value="11S_seedstore_pln"/>
</dbReference>
<keyword evidence="6" id="KW-1015">Disulfide bond</keyword>
<gene>
    <name evidence="9" type="ORF">EJB05_34458</name>
</gene>
<dbReference type="CDD" id="cd02243">
    <property type="entry name" value="cupin_11S_legumin_C"/>
    <property type="match status" value="1"/>
</dbReference>
<evidence type="ECO:0000256" key="1">
    <source>
        <dbReference type="ARBA" id="ARBA00007178"/>
    </source>
</evidence>
<evidence type="ECO:0000256" key="7">
    <source>
        <dbReference type="SAM" id="SignalP"/>
    </source>
</evidence>
<organism evidence="9 10">
    <name type="scientific">Eragrostis curvula</name>
    <name type="common">weeping love grass</name>
    <dbReference type="NCBI Taxonomy" id="38414"/>
    <lineage>
        <taxon>Eukaryota</taxon>
        <taxon>Viridiplantae</taxon>
        <taxon>Streptophyta</taxon>
        <taxon>Embryophyta</taxon>
        <taxon>Tracheophyta</taxon>
        <taxon>Spermatophyta</taxon>
        <taxon>Magnoliopsida</taxon>
        <taxon>Liliopsida</taxon>
        <taxon>Poales</taxon>
        <taxon>Poaceae</taxon>
        <taxon>PACMAD clade</taxon>
        <taxon>Chloridoideae</taxon>
        <taxon>Eragrostideae</taxon>
        <taxon>Eragrostidinae</taxon>
        <taxon>Eragrostis</taxon>
    </lineage>
</organism>
<proteinExistence type="inferred from homology"/>
<feature type="signal peptide" evidence="7">
    <location>
        <begin position="1"/>
        <end position="23"/>
    </location>
</feature>
<name>A0A5J9U4H0_9POAL</name>
<evidence type="ECO:0000256" key="4">
    <source>
        <dbReference type="ARBA" id="ARBA00022761"/>
    </source>
</evidence>
<evidence type="ECO:0000256" key="3">
    <source>
        <dbReference type="ARBA" id="ARBA00022729"/>
    </source>
</evidence>
<keyword evidence="4" id="KW-0758">Storage protein</keyword>
<feature type="non-terminal residue" evidence="9">
    <location>
        <position position="1"/>
    </location>
</feature>
<dbReference type="PANTHER" id="PTHR31189">
    <property type="entry name" value="OS03G0336100 PROTEIN-RELATED"/>
    <property type="match status" value="1"/>
</dbReference>
<dbReference type="PRINTS" id="PR00439">
    <property type="entry name" value="11SGLOBULIN"/>
</dbReference>
<accession>A0A5J9U4H0</accession>
<dbReference type="FunFam" id="2.60.120.10:FF:000073">
    <property type="entry name" value="Glycinin G1"/>
    <property type="match status" value="1"/>
</dbReference>
<dbReference type="SMART" id="SM00835">
    <property type="entry name" value="Cupin_1"/>
    <property type="match status" value="2"/>
</dbReference>
<sequence>MAPALCSLLLLLLLHFCSHGSAAAQAQHPWGSGSRGAAPPHCSFDRLQPWEPLLKVQSEAGYVDYFNRYGETNEQLRCAGVYPIRVVIDPRGLLLPRYTNVHALMYILQGRGVVGFSFPGCPSDSTSTYQQCGGFRDDHNQQMHRFGEGDVVAMPAGAQRWMYNDGDQTVVAVYVFDISNSFNQLQPWPRKFMLAGSFQKDQDHYSETIFKGFSVEMLSETLGVSADVARKLQNQNDGRGEIVRVEHGLQLASCRPRRHASAQDEHVSFDDESVCTMEVAHNIENPDLINFYSPGVGRITRLNNQKLPILNLIHMSATRVDLYQNASLSPFWNLNAHSVMYAIQGRARVQVVNNNGTCVFDGALRAGQLLVIPQNFVVAEKAEDEGFQYISFKTNPNSLVSHIARMKNSVFGTMPDQVIASSYGISREEATEMKSNNAFAPRYHQTSNAGIAYE</sequence>
<dbReference type="CDD" id="cd02242">
    <property type="entry name" value="cupin_11S_legumin_N"/>
    <property type="match status" value="1"/>
</dbReference>
<protein>
    <recommendedName>
        <fullName evidence="8">Cupin type-1 domain-containing protein</fullName>
    </recommendedName>
</protein>
<feature type="domain" description="Cupin type-1" evidence="8">
    <location>
        <begin position="281"/>
        <end position="431"/>
    </location>
</feature>
<dbReference type="InterPro" id="IPR014710">
    <property type="entry name" value="RmlC-like_jellyroll"/>
</dbReference>
<keyword evidence="3 7" id="KW-0732">Signal</keyword>
<comment type="similarity">
    <text evidence="1">Belongs to the 11S seed storage protein (globulins) family.</text>
</comment>
<evidence type="ECO:0000256" key="2">
    <source>
        <dbReference type="ARBA" id="ARBA00011818"/>
    </source>
</evidence>
<dbReference type="InterPro" id="IPR050253">
    <property type="entry name" value="Seed_Storage-Functional"/>
</dbReference>
<dbReference type="PANTHER" id="PTHR31189:SF35">
    <property type="entry name" value="12S SEED STORAGE PROTEIN CRB"/>
    <property type="match status" value="1"/>
</dbReference>
<comment type="subunit">
    <text evidence="2">Hexamer; each subunit is composed of an acidic and a basic chain derived from a single precursor and linked by a disulfide bond.</text>
</comment>
<evidence type="ECO:0000259" key="8">
    <source>
        <dbReference type="SMART" id="SM00835"/>
    </source>
</evidence>
<comment type="caution">
    <text evidence="9">The sequence shown here is derived from an EMBL/GenBank/DDBJ whole genome shotgun (WGS) entry which is preliminary data.</text>
</comment>
<evidence type="ECO:0000313" key="9">
    <source>
        <dbReference type="EMBL" id="TVU18367.1"/>
    </source>
</evidence>
<dbReference type="Gramene" id="TVU18367">
    <property type="protein sequence ID" value="TVU18367"/>
    <property type="gene ID" value="EJB05_34458"/>
</dbReference>
<dbReference type="GO" id="GO:0048316">
    <property type="term" value="P:seed development"/>
    <property type="evidence" value="ECO:0007669"/>
    <property type="project" value="UniProtKB-ARBA"/>
</dbReference>
<dbReference type="InterPro" id="IPR011051">
    <property type="entry name" value="RmlC_Cupin_sf"/>
</dbReference>
<feature type="domain" description="Cupin type-1" evidence="8">
    <location>
        <begin position="51"/>
        <end position="230"/>
    </location>
</feature>
<dbReference type="Pfam" id="PF00190">
    <property type="entry name" value="Cupin_1"/>
    <property type="match status" value="2"/>
</dbReference>
<dbReference type="SUPFAM" id="SSF51182">
    <property type="entry name" value="RmlC-like cupins"/>
    <property type="match status" value="1"/>
</dbReference>
<feature type="chain" id="PRO_5023865344" description="Cupin type-1 domain-containing protein" evidence="7">
    <location>
        <begin position="24"/>
        <end position="454"/>
    </location>
</feature>
<keyword evidence="5" id="KW-0708">Seed storage protein</keyword>
<evidence type="ECO:0000256" key="5">
    <source>
        <dbReference type="ARBA" id="ARBA00023129"/>
    </source>
</evidence>
<dbReference type="EMBL" id="RWGY01000029">
    <property type="protein sequence ID" value="TVU18367.1"/>
    <property type="molecule type" value="Genomic_DNA"/>
</dbReference>
<dbReference type="InterPro" id="IPR006045">
    <property type="entry name" value="Cupin_1"/>
</dbReference>
<dbReference type="Proteomes" id="UP000324897">
    <property type="component" value="Chromosome 7"/>
</dbReference>
<keyword evidence="10" id="KW-1185">Reference proteome</keyword>
<evidence type="ECO:0000313" key="10">
    <source>
        <dbReference type="Proteomes" id="UP000324897"/>
    </source>
</evidence>
<dbReference type="GO" id="GO:0045735">
    <property type="term" value="F:nutrient reservoir activity"/>
    <property type="evidence" value="ECO:0007669"/>
    <property type="project" value="UniProtKB-KW"/>
</dbReference>
<dbReference type="AlphaFoldDB" id="A0A5J9U4H0"/>
<dbReference type="OrthoDB" id="2016041at2759"/>